<proteinExistence type="inferred from homology"/>
<accession>A0A370X2T9</accession>
<evidence type="ECO:0000256" key="1">
    <source>
        <dbReference type="ARBA" id="ARBA00010552"/>
    </source>
</evidence>
<dbReference type="SUPFAM" id="SSF55298">
    <property type="entry name" value="YjgF-like"/>
    <property type="match status" value="1"/>
</dbReference>
<evidence type="ECO:0000313" key="3">
    <source>
        <dbReference type="EMBL" id="RDS82709.1"/>
    </source>
</evidence>
<dbReference type="CDD" id="cd00448">
    <property type="entry name" value="YjgF_YER057c_UK114_family"/>
    <property type="match status" value="1"/>
</dbReference>
<name>A0A370X2T9_9GAMM</name>
<dbReference type="AlphaFoldDB" id="A0A370X2T9"/>
<comment type="caution">
    <text evidence="3">The sequence shown here is derived from an EMBL/GenBank/DDBJ whole genome shotgun (WGS) entry which is preliminary data.</text>
</comment>
<reference evidence="3 4" key="1">
    <citation type="submission" date="2018-07" db="EMBL/GenBank/DDBJ databases">
        <title>Dyella monticola sp. nov. and Dyella psychrodurans sp. nov. isolated from monsoon evergreen broad-leaved forest soil of Dinghu Mountain, China.</title>
        <authorList>
            <person name="Gao Z."/>
            <person name="Qiu L."/>
        </authorList>
    </citation>
    <scope>NUCLEOTIDE SEQUENCE [LARGE SCALE GENOMIC DNA]</scope>
    <source>
        <strain evidence="3 4">4MSK11</strain>
    </source>
</reference>
<dbReference type="Pfam" id="PF01042">
    <property type="entry name" value="Ribonuc_L-PSP"/>
    <property type="match status" value="1"/>
</dbReference>
<dbReference type="EMBL" id="QRBF01000005">
    <property type="protein sequence ID" value="RDS82709.1"/>
    <property type="molecule type" value="Genomic_DNA"/>
</dbReference>
<dbReference type="OrthoDB" id="9803101at2"/>
<feature type="chain" id="PRO_5016794177" evidence="2">
    <location>
        <begin position="20"/>
        <end position="167"/>
    </location>
</feature>
<feature type="signal peptide" evidence="2">
    <location>
        <begin position="1"/>
        <end position="19"/>
    </location>
</feature>
<sequence length="167" mass="17543">MPSALTALLLLLASGAAFCADQAVNVQHINPSTLSAPHGYTHVVTVDGGRTVYIAGQVPFDKSGKLVGSGNFAAQVRQTFENLKAALAAGGANFSNVVDMTTYVADMSQIDTYRKIRGEYMTDPLPAASMVEVKALFRPDVMLEISVVAVVPVAPSPQVTDASAYKP</sequence>
<keyword evidence="4" id="KW-1185">Reference proteome</keyword>
<dbReference type="PANTHER" id="PTHR11803:SF58">
    <property type="entry name" value="PROTEIN HMF1-RELATED"/>
    <property type="match status" value="1"/>
</dbReference>
<dbReference type="InterPro" id="IPR006175">
    <property type="entry name" value="YjgF/YER057c/UK114"/>
</dbReference>
<dbReference type="InterPro" id="IPR035959">
    <property type="entry name" value="RutC-like_sf"/>
</dbReference>
<dbReference type="PANTHER" id="PTHR11803">
    <property type="entry name" value="2-IMINOBUTANOATE/2-IMINOPROPANOATE DEAMINASE RIDA"/>
    <property type="match status" value="1"/>
</dbReference>
<dbReference type="Gene3D" id="3.30.1330.40">
    <property type="entry name" value="RutC-like"/>
    <property type="match status" value="1"/>
</dbReference>
<keyword evidence="2" id="KW-0732">Signal</keyword>
<dbReference type="GO" id="GO:0019239">
    <property type="term" value="F:deaminase activity"/>
    <property type="evidence" value="ECO:0007669"/>
    <property type="project" value="TreeGrafter"/>
</dbReference>
<dbReference type="RefSeq" id="WP_115478885.1">
    <property type="nucleotide sequence ID" value="NZ_QRBF01000005.1"/>
</dbReference>
<dbReference type="Proteomes" id="UP000255334">
    <property type="component" value="Unassembled WGS sequence"/>
</dbReference>
<evidence type="ECO:0000313" key="4">
    <source>
        <dbReference type="Proteomes" id="UP000255334"/>
    </source>
</evidence>
<protein>
    <submittedName>
        <fullName evidence="3">RidA family protein</fullName>
    </submittedName>
</protein>
<dbReference type="GO" id="GO:0005829">
    <property type="term" value="C:cytosol"/>
    <property type="evidence" value="ECO:0007669"/>
    <property type="project" value="TreeGrafter"/>
</dbReference>
<evidence type="ECO:0000256" key="2">
    <source>
        <dbReference type="SAM" id="SignalP"/>
    </source>
</evidence>
<gene>
    <name evidence="3" type="ORF">DWU99_15105</name>
</gene>
<comment type="similarity">
    <text evidence="1">Belongs to the RutC family.</text>
</comment>
<organism evidence="3 4">
    <name type="scientific">Dyella psychrodurans</name>
    <dbReference type="NCBI Taxonomy" id="1927960"/>
    <lineage>
        <taxon>Bacteria</taxon>
        <taxon>Pseudomonadati</taxon>
        <taxon>Pseudomonadota</taxon>
        <taxon>Gammaproteobacteria</taxon>
        <taxon>Lysobacterales</taxon>
        <taxon>Rhodanobacteraceae</taxon>
        <taxon>Dyella</taxon>
    </lineage>
</organism>